<evidence type="ECO:0000256" key="3">
    <source>
        <dbReference type="ARBA" id="ARBA00022692"/>
    </source>
</evidence>
<dbReference type="AlphaFoldDB" id="O85198"/>
<keyword evidence="3 6" id="KW-0812">Transmembrane</keyword>
<keyword evidence="4 6" id="KW-1133">Transmembrane helix</keyword>
<sequence length="753" mass="85105">MLQWIKNFSIPLIYLSFLLLWLYYAIFSASYLALLGFVFLLVCLFIQFPWKSAGKVLIICGIFGFWFVFQNWQQSQASQNLADSVERVRILPDTVKVNGDSLSFRGKADGRIFQVYYKLQSEEEKEAFQALTDLHEIGLEGKLSEPEGQRNFGGFNYQAYLKTQGIYQTLNIKKIQSLQKIGSWDIGENLSSLRRKAVVWIKTHFPDPMRNYMTGLLLGHLDTDFEEMNELYSSLGIIHLFALSGMQVGFFMNGFKKLLLRLGLTQEKLKWLTYPFSLIYAGLTGFSASVIRSLLQKLLAQHGVKGLDNCALTVLVLFIVMPNFFFTAGGVLSCAYAFILTMPSKEGEGLKAVASESLVISLGILPILSFYFAEFQPWSILLTFVFSFLFDLTFLPLLSILFVLSFLYPVIQLNFIFEWLEGIIRLVSQVTSRPLVFGQPNTWLLILLLISLALVYDLRKNIKKLTVLCLLITGLFLLTKHPLENEITMLDVGQGESIFLRDVTGKTILIDVGGKAESYKKIKKWQEKMTTSNAQRSLIPYLKSRGVAKIDQLILTNTDKEHVGDLSEMTKAFHVGEILVSKDSLKQKEFVAELQATQTKVRSMIVGENLPIFGSQLEVLSPRKMGDGGHDDTLVLYGKFLDKQFLFTGNLEEKGEKDLLKHYPDLKVNVLKASQHGNKKSSSPAFLEKLKPELTLISVGKSNRISSANSPSPDPRIRPNSGAAIPFSFRKVAVSWILFKNVIVCLLYYFFSI</sequence>
<reference evidence="10" key="1">
    <citation type="journal article" date="1998" name="J. Bacteriol.">
        <title>Isolation and characterization of three Streptococcus pneumoniae transformation-specific loci by use of a lacZ reporter insertion vector.</title>
        <authorList>
            <person name="Pestova E.V."/>
            <person name="Morrison D.A."/>
        </authorList>
    </citation>
    <scope>NUCLEOTIDE SEQUENCE</scope>
    <source>
        <strain evidence="10">Rx</strain>
    </source>
</reference>
<evidence type="ECO:0000256" key="2">
    <source>
        <dbReference type="ARBA" id="ARBA00022475"/>
    </source>
</evidence>
<dbReference type="InterPro" id="IPR004477">
    <property type="entry name" value="ComEC_N"/>
</dbReference>
<evidence type="ECO:0000313" key="10">
    <source>
        <dbReference type="EMBL" id="AAC23742.1"/>
    </source>
</evidence>
<dbReference type="InterPro" id="IPR004797">
    <property type="entry name" value="Competence_ComEC/Rec2"/>
</dbReference>
<keyword evidence="5 6" id="KW-0472">Membrane</keyword>
<dbReference type="GO" id="GO:0030420">
    <property type="term" value="P:establishment of competence for transformation"/>
    <property type="evidence" value="ECO:0007669"/>
    <property type="project" value="InterPro"/>
</dbReference>
<feature type="domain" description="ComEC/Rec2-related protein" evidence="8">
    <location>
        <begin position="216"/>
        <end position="455"/>
    </location>
</feature>
<dbReference type="InterPro" id="IPR025405">
    <property type="entry name" value="DUF4131"/>
</dbReference>
<evidence type="ECO:0000259" key="8">
    <source>
        <dbReference type="Pfam" id="PF03772"/>
    </source>
</evidence>
<dbReference type="InterPro" id="IPR001279">
    <property type="entry name" value="Metallo-B-lactamas"/>
</dbReference>
<organism evidence="10">
    <name type="scientific">Streptococcus pneumoniae</name>
    <dbReference type="NCBI Taxonomy" id="1313"/>
    <lineage>
        <taxon>Bacteria</taxon>
        <taxon>Bacillati</taxon>
        <taxon>Bacillota</taxon>
        <taxon>Bacilli</taxon>
        <taxon>Lactobacillales</taxon>
        <taxon>Streptococcaceae</taxon>
        <taxon>Streptococcus</taxon>
    </lineage>
</organism>
<evidence type="ECO:0000256" key="5">
    <source>
        <dbReference type="ARBA" id="ARBA00023136"/>
    </source>
</evidence>
<dbReference type="Gene3D" id="3.60.15.10">
    <property type="entry name" value="Ribonuclease Z/Hydroxyacylglutathione hydrolase-like"/>
    <property type="match status" value="1"/>
</dbReference>
<dbReference type="Pfam" id="PF00753">
    <property type="entry name" value="Lactamase_B"/>
    <property type="match status" value="1"/>
</dbReference>
<evidence type="ECO:0000256" key="6">
    <source>
        <dbReference type="SAM" id="Phobius"/>
    </source>
</evidence>
<evidence type="ECO:0000256" key="4">
    <source>
        <dbReference type="ARBA" id="ARBA00022989"/>
    </source>
</evidence>
<evidence type="ECO:0000259" key="9">
    <source>
        <dbReference type="Pfam" id="PF13567"/>
    </source>
</evidence>
<dbReference type="NCBIfam" id="TIGR00361">
    <property type="entry name" value="ComEC_Rec2"/>
    <property type="match status" value="1"/>
</dbReference>
<dbReference type="PANTHER" id="PTHR30619:SF1">
    <property type="entry name" value="RECOMBINATION PROTEIN 2"/>
    <property type="match status" value="1"/>
</dbReference>
<dbReference type="SUPFAM" id="SSF56281">
    <property type="entry name" value="Metallo-hydrolase/oxidoreductase"/>
    <property type="match status" value="1"/>
</dbReference>
<evidence type="ECO:0000256" key="1">
    <source>
        <dbReference type="ARBA" id="ARBA00004651"/>
    </source>
</evidence>
<feature type="transmembrane region" description="Helical" evidence="6">
    <location>
        <begin position="312"/>
        <end position="340"/>
    </location>
</feature>
<dbReference type="GO" id="GO:0005886">
    <property type="term" value="C:plasma membrane"/>
    <property type="evidence" value="ECO:0007669"/>
    <property type="project" value="UniProtKB-SubCell"/>
</dbReference>
<dbReference type="EMBL" id="AF052208">
    <property type="protein sequence ID" value="AAC23742.1"/>
    <property type="molecule type" value="Genomic_DNA"/>
</dbReference>
<protein>
    <submittedName>
        <fullName evidence="10">Competence protein</fullName>
    </submittedName>
</protein>
<name>O85198_STREE</name>
<dbReference type="Pfam" id="PF13567">
    <property type="entry name" value="DUF4131"/>
    <property type="match status" value="1"/>
</dbReference>
<dbReference type="InterPro" id="IPR036866">
    <property type="entry name" value="RibonucZ/Hydroxyglut_hydro"/>
</dbReference>
<feature type="transmembrane region" description="Helical" evidence="6">
    <location>
        <begin position="465"/>
        <end position="483"/>
    </location>
</feature>
<feature type="transmembrane region" description="Helical" evidence="6">
    <location>
        <begin position="231"/>
        <end position="252"/>
    </location>
</feature>
<feature type="transmembrane region" description="Helical" evidence="6">
    <location>
        <begin position="352"/>
        <end position="373"/>
    </location>
</feature>
<dbReference type="CDD" id="cd07731">
    <property type="entry name" value="ComA-like_MBL-fold"/>
    <property type="match status" value="1"/>
</dbReference>
<accession>O85198</accession>
<dbReference type="InterPro" id="IPR035681">
    <property type="entry name" value="ComA-like_MBL"/>
</dbReference>
<dbReference type="Pfam" id="PF03772">
    <property type="entry name" value="Competence"/>
    <property type="match status" value="1"/>
</dbReference>
<feature type="transmembrane region" description="Helical" evidence="6">
    <location>
        <begin position="48"/>
        <end position="69"/>
    </location>
</feature>
<keyword evidence="2" id="KW-1003">Cell membrane</keyword>
<feature type="transmembrane region" description="Helical" evidence="6">
    <location>
        <begin position="733"/>
        <end position="751"/>
    </location>
</feature>
<evidence type="ECO:0000259" key="7">
    <source>
        <dbReference type="Pfam" id="PF00753"/>
    </source>
</evidence>
<feature type="transmembrane region" description="Helical" evidence="6">
    <location>
        <begin position="380"/>
        <end position="411"/>
    </location>
</feature>
<feature type="domain" description="Metallo-beta-lactamase" evidence="7">
    <location>
        <begin position="491"/>
        <end position="700"/>
    </location>
</feature>
<dbReference type="PANTHER" id="PTHR30619">
    <property type="entry name" value="DNA INTERNALIZATION/COMPETENCE PROTEIN COMEC/REC2"/>
    <property type="match status" value="1"/>
</dbReference>
<feature type="transmembrane region" description="Helical" evidence="6">
    <location>
        <begin position="272"/>
        <end position="291"/>
    </location>
</feature>
<comment type="subcellular location">
    <subcellularLocation>
        <location evidence="1">Cell membrane</location>
        <topology evidence="1">Multi-pass membrane protein</topology>
    </subcellularLocation>
</comment>
<feature type="domain" description="DUF4131" evidence="9">
    <location>
        <begin position="29"/>
        <end position="176"/>
    </location>
</feature>
<proteinExistence type="predicted"/>
<feature type="transmembrane region" description="Helical" evidence="6">
    <location>
        <begin position="12"/>
        <end position="42"/>
    </location>
</feature>
<dbReference type="InterPro" id="IPR052159">
    <property type="entry name" value="Competence_DNA_uptake"/>
</dbReference>
<feature type="transmembrane region" description="Helical" evidence="6">
    <location>
        <begin position="442"/>
        <end position="458"/>
    </location>
</feature>
<gene>
    <name evidence="10" type="primary">celB</name>
</gene>
<dbReference type="NCBIfam" id="TIGR00360">
    <property type="entry name" value="ComEC_N-term"/>
    <property type="match status" value="1"/>
</dbReference>